<dbReference type="AlphaFoldDB" id="A0AAV4G5L6"/>
<reference evidence="2 3" key="1">
    <citation type="journal article" date="2021" name="Elife">
        <title>Chloroplast acquisition without the gene transfer in kleptoplastic sea slugs, Plakobranchus ocellatus.</title>
        <authorList>
            <person name="Maeda T."/>
            <person name="Takahashi S."/>
            <person name="Yoshida T."/>
            <person name="Shimamura S."/>
            <person name="Takaki Y."/>
            <person name="Nagai Y."/>
            <person name="Toyoda A."/>
            <person name="Suzuki Y."/>
            <person name="Arimoto A."/>
            <person name="Ishii H."/>
            <person name="Satoh N."/>
            <person name="Nishiyama T."/>
            <person name="Hasebe M."/>
            <person name="Maruyama T."/>
            <person name="Minagawa J."/>
            <person name="Obokata J."/>
            <person name="Shigenobu S."/>
        </authorList>
    </citation>
    <scope>NUCLEOTIDE SEQUENCE [LARGE SCALE GENOMIC DNA]</scope>
</reference>
<dbReference type="EMBL" id="BMAT01011867">
    <property type="protein sequence ID" value="GFR80922.1"/>
    <property type="molecule type" value="Genomic_DNA"/>
</dbReference>
<feature type="region of interest" description="Disordered" evidence="1">
    <location>
        <begin position="1"/>
        <end position="35"/>
    </location>
</feature>
<accession>A0AAV4G5L6</accession>
<sequence length="74" mass="8959">MEMGWPRSKTSRQPLDPESHRMATTEQRKGITWGRDARHQERWQDSAEGYILQWMNKALWDRRKLQICSAVKFR</sequence>
<name>A0AAV4G5L6_9GAST</name>
<protein>
    <submittedName>
        <fullName evidence="2">Uncharacterized protein</fullName>
    </submittedName>
</protein>
<feature type="compositionally biased region" description="Basic and acidic residues" evidence="1">
    <location>
        <begin position="15"/>
        <end position="35"/>
    </location>
</feature>
<evidence type="ECO:0000313" key="3">
    <source>
        <dbReference type="Proteomes" id="UP000762676"/>
    </source>
</evidence>
<gene>
    <name evidence="2" type="ORF">ElyMa_005911200</name>
</gene>
<keyword evidence="3" id="KW-1185">Reference proteome</keyword>
<comment type="caution">
    <text evidence="2">The sequence shown here is derived from an EMBL/GenBank/DDBJ whole genome shotgun (WGS) entry which is preliminary data.</text>
</comment>
<evidence type="ECO:0000256" key="1">
    <source>
        <dbReference type="SAM" id="MobiDB-lite"/>
    </source>
</evidence>
<dbReference type="Proteomes" id="UP000762676">
    <property type="component" value="Unassembled WGS sequence"/>
</dbReference>
<evidence type="ECO:0000313" key="2">
    <source>
        <dbReference type="EMBL" id="GFR80922.1"/>
    </source>
</evidence>
<proteinExistence type="predicted"/>
<organism evidence="2 3">
    <name type="scientific">Elysia marginata</name>
    <dbReference type="NCBI Taxonomy" id="1093978"/>
    <lineage>
        <taxon>Eukaryota</taxon>
        <taxon>Metazoa</taxon>
        <taxon>Spiralia</taxon>
        <taxon>Lophotrochozoa</taxon>
        <taxon>Mollusca</taxon>
        <taxon>Gastropoda</taxon>
        <taxon>Heterobranchia</taxon>
        <taxon>Euthyneura</taxon>
        <taxon>Panpulmonata</taxon>
        <taxon>Sacoglossa</taxon>
        <taxon>Placobranchoidea</taxon>
        <taxon>Plakobranchidae</taxon>
        <taxon>Elysia</taxon>
    </lineage>
</organism>